<name>A0A9D1QCP3_9FIRM</name>
<protein>
    <recommendedName>
        <fullName evidence="4">DUF541 domain-containing protein</fullName>
    </recommendedName>
</protein>
<proteinExistence type="predicted"/>
<reference evidence="2" key="1">
    <citation type="journal article" date="2021" name="PeerJ">
        <title>Extensive microbial diversity within the chicken gut microbiome revealed by metagenomics and culture.</title>
        <authorList>
            <person name="Gilroy R."/>
            <person name="Ravi A."/>
            <person name="Getino M."/>
            <person name="Pursley I."/>
            <person name="Horton D.L."/>
            <person name="Alikhan N.F."/>
            <person name="Baker D."/>
            <person name="Gharbi K."/>
            <person name="Hall N."/>
            <person name="Watson M."/>
            <person name="Adriaenssens E.M."/>
            <person name="Foster-Nyarko E."/>
            <person name="Jarju S."/>
            <person name="Secka A."/>
            <person name="Antonio M."/>
            <person name="Oren A."/>
            <person name="Chaudhuri R.R."/>
            <person name="La Ragione R."/>
            <person name="Hildebrand F."/>
            <person name="Pallen M.J."/>
        </authorList>
    </citation>
    <scope>NUCLEOTIDE SEQUENCE</scope>
    <source>
        <strain evidence="2">ChiHcolR34-3080</strain>
    </source>
</reference>
<dbReference type="PROSITE" id="PS51257">
    <property type="entry name" value="PROKAR_LIPOPROTEIN"/>
    <property type="match status" value="1"/>
</dbReference>
<feature type="signal peptide" evidence="1">
    <location>
        <begin position="1"/>
        <end position="21"/>
    </location>
</feature>
<evidence type="ECO:0000256" key="1">
    <source>
        <dbReference type="SAM" id="SignalP"/>
    </source>
</evidence>
<reference evidence="2" key="2">
    <citation type="submission" date="2021-04" db="EMBL/GenBank/DDBJ databases">
        <authorList>
            <person name="Gilroy R."/>
        </authorList>
    </citation>
    <scope>NUCLEOTIDE SEQUENCE</scope>
    <source>
        <strain evidence="2">ChiHcolR34-3080</strain>
    </source>
</reference>
<keyword evidence="1" id="KW-0732">Signal</keyword>
<dbReference type="Proteomes" id="UP000823933">
    <property type="component" value="Unassembled WGS sequence"/>
</dbReference>
<evidence type="ECO:0008006" key="4">
    <source>
        <dbReference type="Google" id="ProtNLM"/>
    </source>
</evidence>
<gene>
    <name evidence="2" type="ORF">H9890_09320</name>
</gene>
<dbReference type="EMBL" id="DXHQ01000106">
    <property type="protein sequence ID" value="HIW09581.1"/>
    <property type="molecule type" value="Genomic_DNA"/>
</dbReference>
<evidence type="ECO:0000313" key="3">
    <source>
        <dbReference type="Proteomes" id="UP000823933"/>
    </source>
</evidence>
<feature type="chain" id="PRO_5039388870" description="DUF541 domain-containing protein" evidence="1">
    <location>
        <begin position="22"/>
        <end position="227"/>
    </location>
</feature>
<accession>A0A9D1QCP3</accession>
<sequence>MKLKKIASLMLAGVMAMSMLAGCKTVDNSGNNGNDDVVVTPSASAIVTAVNNGQSATNDVKVDFTSDASLDAALTKAVEAVGDRDGRNELDRYMSDLTGVRVGISEVLKTTGVTSKDHKFWFHEWTEYEVDTKMDGKVITEMDVIRIDKALSEDAALRMAAAQIDKVVAQLVGTTYGNFAADDKYADYAYAGTVSMVSAENVNGTTSYFVAYTLTQTTSIKTLAPQA</sequence>
<comment type="caution">
    <text evidence="2">The sequence shown here is derived from an EMBL/GenBank/DDBJ whole genome shotgun (WGS) entry which is preliminary data.</text>
</comment>
<organism evidence="2 3">
    <name type="scientific">Candidatus Faecalibacterium intestinigallinarum</name>
    <dbReference type="NCBI Taxonomy" id="2838581"/>
    <lineage>
        <taxon>Bacteria</taxon>
        <taxon>Bacillati</taxon>
        <taxon>Bacillota</taxon>
        <taxon>Clostridia</taxon>
        <taxon>Eubacteriales</taxon>
        <taxon>Oscillospiraceae</taxon>
        <taxon>Faecalibacterium</taxon>
    </lineage>
</organism>
<dbReference type="AlphaFoldDB" id="A0A9D1QCP3"/>
<evidence type="ECO:0000313" key="2">
    <source>
        <dbReference type="EMBL" id="HIW09581.1"/>
    </source>
</evidence>